<evidence type="ECO:0000259" key="10">
    <source>
        <dbReference type="PROSITE" id="PS50004"/>
    </source>
</evidence>
<feature type="binding site" evidence="7">
    <location>
        <position position="452"/>
    </location>
    <ligand>
        <name>Ca(2+)</name>
        <dbReference type="ChEBI" id="CHEBI:29108"/>
    </ligand>
</feature>
<keyword evidence="1 5" id="KW-0378">Hydrolase</keyword>
<dbReference type="FunFam" id="2.60.40.150:FF:000008">
    <property type="entry name" value="1-phosphatidylinositol 4,5-bisphosphate phosphodiesterase"/>
    <property type="match status" value="1"/>
</dbReference>
<keyword evidence="9" id="KW-0175">Coiled coil</keyword>
<dbReference type="Pfam" id="PF22631">
    <property type="entry name" value="PLCB1-4-like_EFh"/>
    <property type="match status" value="1"/>
</dbReference>
<dbReference type="InterPro" id="IPR011992">
    <property type="entry name" value="EF-hand-dom_pair"/>
</dbReference>
<protein>
    <recommendedName>
        <fullName evidence="5">1-phosphatidylinositol 4,5-bisphosphate phosphodiesterase</fullName>
        <ecNumber evidence="5">3.1.4.11</ecNumber>
    </recommendedName>
</protein>
<dbReference type="FunFam" id="2.30.29.240:FF:000001">
    <property type="entry name" value="1-phosphatidylinositol 4,5-bisphosphate phosphodiesterase"/>
    <property type="match status" value="1"/>
</dbReference>
<dbReference type="Gene3D" id="1.10.238.10">
    <property type="entry name" value="EF-hand"/>
    <property type="match status" value="1"/>
</dbReference>
<feature type="binding site" evidence="7">
    <location>
        <position position="454"/>
    </location>
    <ligand>
        <name>Ca(2+)</name>
        <dbReference type="ChEBI" id="CHEBI:29108"/>
    </ligand>
</feature>
<dbReference type="SMART" id="SM00239">
    <property type="entry name" value="C2"/>
    <property type="match status" value="1"/>
</dbReference>
<dbReference type="GO" id="GO:0051209">
    <property type="term" value="P:release of sequestered calcium ion into cytosol"/>
    <property type="evidence" value="ECO:0007669"/>
    <property type="project" value="TreeGrafter"/>
</dbReference>
<feature type="domain" description="PI-PLC Y-box" evidence="11">
    <location>
        <begin position="627"/>
        <end position="773"/>
    </location>
</feature>
<dbReference type="InterPro" id="IPR035892">
    <property type="entry name" value="C2_domain_sf"/>
</dbReference>
<feature type="coiled-coil region" evidence="9">
    <location>
        <begin position="1156"/>
        <end position="1227"/>
    </location>
</feature>
<evidence type="ECO:0000313" key="13">
    <source>
        <dbReference type="Proteomes" id="UP000677054"/>
    </source>
</evidence>
<dbReference type="PRINTS" id="PR00390">
    <property type="entry name" value="PHPHLIPASEC"/>
</dbReference>
<dbReference type="GO" id="GO:0046488">
    <property type="term" value="P:phosphatidylinositol metabolic process"/>
    <property type="evidence" value="ECO:0007669"/>
    <property type="project" value="TreeGrafter"/>
</dbReference>
<comment type="catalytic activity">
    <reaction evidence="5 8">
        <text>a 1,2-diacyl-sn-glycero-3-phospho-(1D-myo-inositol-4,5-bisphosphate) + H2O = 1D-myo-inositol 1,4,5-trisphosphate + a 1,2-diacyl-sn-glycerol + H(+)</text>
        <dbReference type="Rhea" id="RHEA:33179"/>
        <dbReference type="ChEBI" id="CHEBI:15377"/>
        <dbReference type="ChEBI" id="CHEBI:15378"/>
        <dbReference type="ChEBI" id="CHEBI:17815"/>
        <dbReference type="ChEBI" id="CHEBI:58456"/>
        <dbReference type="ChEBI" id="CHEBI:203600"/>
        <dbReference type="EC" id="3.1.4.11"/>
    </reaction>
</comment>
<evidence type="ECO:0000256" key="4">
    <source>
        <dbReference type="ARBA" id="ARBA00023224"/>
    </source>
</evidence>
<dbReference type="SUPFAM" id="SSF49562">
    <property type="entry name" value="C2 domain (Calcium/lipid-binding domain, CaLB)"/>
    <property type="match status" value="1"/>
</dbReference>
<dbReference type="AlphaFoldDB" id="A0A7R8X3M3"/>
<dbReference type="SUPFAM" id="SSF69989">
    <property type="entry name" value="C-terminal domain of PLC-beta"/>
    <property type="match status" value="2"/>
</dbReference>
<feature type="active site" evidence="6">
    <location>
        <position position="469"/>
    </location>
</feature>
<feature type="domain" description="C2" evidence="10">
    <location>
        <begin position="774"/>
        <end position="914"/>
    </location>
</feature>
<evidence type="ECO:0000256" key="2">
    <source>
        <dbReference type="ARBA" id="ARBA00022963"/>
    </source>
</evidence>
<dbReference type="SUPFAM" id="SSF50729">
    <property type="entry name" value="PH domain-like"/>
    <property type="match status" value="1"/>
</dbReference>
<dbReference type="GO" id="GO:0048015">
    <property type="term" value="P:phosphatidylinositol-mediated signaling"/>
    <property type="evidence" value="ECO:0007669"/>
    <property type="project" value="TreeGrafter"/>
</dbReference>
<evidence type="ECO:0000259" key="11">
    <source>
        <dbReference type="PROSITE" id="PS50008"/>
    </source>
</evidence>
<keyword evidence="4 5" id="KW-0807">Transducer</keyword>
<feature type="active site" evidence="6">
    <location>
        <position position="392"/>
    </location>
</feature>
<accession>A0A7R8X3M3</accession>
<dbReference type="InterPro" id="IPR042531">
    <property type="entry name" value="PLC-beta_C_sf"/>
</dbReference>
<dbReference type="EC" id="3.1.4.11" evidence="5"/>
<dbReference type="GO" id="GO:0004435">
    <property type="term" value="F:phosphatidylinositol-4,5-bisphosphate phospholipase C activity"/>
    <property type="evidence" value="ECO:0007669"/>
    <property type="project" value="UniProtKB-UniRule"/>
</dbReference>
<dbReference type="GO" id="GO:0005509">
    <property type="term" value="F:calcium ion binding"/>
    <property type="evidence" value="ECO:0007669"/>
    <property type="project" value="UniProtKB-UniRule"/>
</dbReference>
<evidence type="ECO:0000256" key="9">
    <source>
        <dbReference type="SAM" id="Coils"/>
    </source>
</evidence>
<dbReference type="InterPro" id="IPR001711">
    <property type="entry name" value="PLipase_C_Pinositol-sp_Y"/>
</dbReference>
<keyword evidence="7" id="KW-0479">Metal-binding</keyword>
<dbReference type="PROSITE" id="PS50004">
    <property type="entry name" value="C2"/>
    <property type="match status" value="1"/>
</dbReference>
<dbReference type="CDD" id="cd13361">
    <property type="entry name" value="PH_PLC_beta"/>
    <property type="match status" value="1"/>
</dbReference>
<evidence type="ECO:0000256" key="8">
    <source>
        <dbReference type="RuleBase" id="RU361133"/>
    </source>
</evidence>
<dbReference type="Gene3D" id="1.20.1230.10">
    <property type="entry name" value="Phospholipase C beta, distal C-terminal domain"/>
    <property type="match status" value="2"/>
</dbReference>
<keyword evidence="2 5" id="KW-0442">Lipid degradation</keyword>
<evidence type="ECO:0000256" key="1">
    <source>
        <dbReference type="ARBA" id="ARBA00022801"/>
    </source>
</evidence>
<dbReference type="Pfam" id="PF00387">
    <property type="entry name" value="PI-PLC-Y"/>
    <property type="match status" value="2"/>
</dbReference>
<dbReference type="SUPFAM" id="SSF51695">
    <property type="entry name" value="PLC-like phosphodiesterases"/>
    <property type="match status" value="2"/>
</dbReference>
<dbReference type="CDD" id="cd08591">
    <property type="entry name" value="PI-PLCc_beta"/>
    <property type="match status" value="1"/>
</dbReference>
<dbReference type="EMBL" id="LR899885">
    <property type="protein sequence ID" value="CAD7243103.1"/>
    <property type="molecule type" value="Genomic_DNA"/>
</dbReference>
<reference evidence="12" key="1">
    <citation type="submission" date="2020-11" db="EMBL/GenBank/DDBJ databases">
        <authorList>
            <person name="Tran Van P."/>
        </authorList>
    </citation>
    <scope>NUCLEOTIDE SEQUENCE</scope>
</reference>
<comment type="function">
    <text evidence="5">The production of the second messenger molecules diacylglycerol (DAG) and inositol 1,4,5-trisphosphate (IP3) is mediated by activated phosphatidylinositol-specific phospholipase C enzymes.</text>
</comment>
<feature type="binding site" evidence="7">
    <location>
        <position position="503"/>
    </location>
    <ligand>
        <name>Ca(2+)</name>
        <dbReference type="ChEBI" id="CHEBI:29108"/>
    </ligand>
</feature>
<dbReference type="Gene3D" id="2.60.40.150">
    <property type="entry name" value="C2 domain"/>
    <property type="match status" value="1"/>
</dbReference>
<comment type="cofactor">
    <cofactor evidence="7">
        <name>Ca(2+)</name>
        <dbReference type="ChEBI" id="CHEBI:29108"/>
    </cofactor>
    <text evidence="7">Binds 1 Ca(2+) ion per subunit.</text>
</comment>
<keyword evidence="13" id="KW-1185">Reference proteome</keyword>
<dbReference type="PROSITE" id="PS50008">
    <property type="entry name" value="PIPLC_Y_DOMAIN"/>
    <property type="match status" value="1"/>
</dbReference>
<dbReference type="PANTHER" id="PTHR10336:SF36">
    <property type="entry name" value="1-PHOSPHATIDYLINOSITOL 4,5-BISPHOSPHATE PHOSPHODIESTERASE BETA-4"/>
    <property type="match status" value="1"/>
</dbReference>
<dbReference type="SMART" id="SM00149">
    <property type="entry name" value="PLCYc"/>
    <property type="match status" value="1"/>
</dbReference>
<dbReference type="EMBL" id="CAJPEV010000368">
    <property type="protein sequence ID" value="CAG0884533.1"/>
    <property type="molecule type" value="Genomic_DNA"/>
</dbReference>
<dbReference type="Proteomes" id="UP000677054">
    <property type="component" value="Unassembled WGS sequence"/>
</dbReference>
<dbReference type="Pfam" id="PF00388">
    <property type="entry name" value="PI-PLC-X"/>
    <property type="match status" value="2"/>
</dbReference>
<organism evidence="12">
    <name type="scientific">Darwinula stevensoni</name>
    <dbReference type="NCBI Taxonomy" id="69355"/>
    <lineage>
        <taxon>Eukaryota</taxon>
        <taxon>Metazoa</taxon>
        <taxon>Ecdysozoa</taxon>
        <taxon>Arthropoda</taxon>
        <taxon>Crustacea</taxon>
        <taxon>Oligostraca</taxon>
        <taxon>Ostracoda</taxon>
        <taxon>Podocopa</taxon>
        <taxon>Podocopida</taxon>
        <taxon>Darwinulocopina</taxon>
        <taxon>Darwinuloidea</taxon>
        <taxon>Darwinulidae</taxon>
        <taxon>Darwinula</taxon>
    </lineage>
</organism>
<dbReference type="SUPFAM" id="SSF47473">
    <property type="entry name" value="EF-hand"/>
    <property type="match status" value="1"/>
</dbReference>
<evidence type="ECO:0000256" key="3">
    <source>
        <dbReference type="ARBA" id="ARBA00023098"/>
    </source>
</evidence>
<evidence type="ECO:0000256" key="7">
    <source>
        <dbReference type="PIRSR" id="PIRSR000956-2"/>
    </source>
</evidence>
<dbReference type="InterPro" id="IPR017946">
    <property type="entry name" value="PLC-like_Pdiesterase_TIM-brl"/>
</dbReference>
<evidence type="ECO:0000256" key="5">
    <source>
        <dbReference type="PIRNR" id="PIRNR000956"/>
    </source>
</evidence>
<dbReference type="InterPro" id="IPR016280">
    <property type="entry name" value="PLC-beta"/>
</dbReference>
<evidence type="ECO:0000256" key="6">
    <source>
        <dbReference type="PIRSR" id="PIRSR000956-1"/>
    </source>
</evidence>
<dbReference type="OrthoDB" id="269822at2759"/>
<dbReference type="Gene3D" id="2.30.29.240">
    <property type="match status" value="1"/>
</dbReference>
<dbReference type="PROSITE" id="PS50007">
    <property type="entry name" value="PIPLC_X_DOMAIN"/>
    <property type="match status" value="1"/>
</dbReference>
<dbReference type="InterPro" id="IPR000008">
    <property type="entry name" value="C2_dom"/>
</dbReference>
<dbReference type="InterPro" id="IPR037862">
    <property type="entry name" value="PLC-beta_PH"/>
</dbReference>
<dbReference type="PIRSF" id="PIRSF000956">
    <property type="entry name" value="PLC-beta"/>
    <property type="match status" value="1"/>
</dbReference>
<dbReference type="SMART" id="SM00148">
    <property type="entry name" value="PLCXc"/>
    <property type="match status" value="1"/>
</dbReference>
<dbReference type="InterPro" id="IPR001192">
    <property type="entry name" value="PI-PLC_fam"/>
</dbReference>
<name>A0A7R8X3M3_9CRUS</name>
<dbReference type="Pfam" id="PF17787">
    <property type="entry name" value="PH_14"/>
    <property type="match status" value="1"/>
</dbReference>
<dbReference type="Pfam" id="PF00168">
    <property type="entry name" value="C2"/>
    <property type="match status" value="1"/>
</dbReference>
<keyword evidence="3 5" id="KW-0443">Lipid metabolism</keyword>
<gene>
    <name evidence="12" type="ORF">DSTB1V02_LOCUS3037</name>
</gene>
<dbReference type="InterPro" id="IPR000909">
    <property type="entry name" value="PLipase_C_PInositol-sp_X_dom"/>
</dbReference>
<dbReference type="Gene3D" id="3.20.20.190">
    <property type="entry name" value="Phosphatidylinositol (PI) phosphodiesterase"/>
    <property type="match status" value="1"/>
</dbReference>
<feature type="binding site" evidence="7">
    <location>
        <position position="393"/>
    </location>
    <ligand>
        <name>Ca(2+)</name>
        <dbReference type="ChEBI" id="CHEBI:29108"/>
    </ligand>
</feature>
<dbReference type="GO" id="GO:0016042">
    <property type="term" value="P:lipid catabolic process"/>
    <property type="evidence" value="ECO:0007669"/>
    <property type="project" value="UniProtKB-KW"/>
</dbReference>
<dbReference type="CDD" id="cd00275">
    <property type="entry name" value="C2_PLC_like"/>
    <property type="match status" value="1"/>
</dbReference>
<evidence type="ECO:0000313" key="12">
    <source>
        <dbReference type="EMBL" id="CAD7243103.1"/>
    </source>
</evidence>
<keyword evidence="7" id="KW-0106">Calcium</keyword>
<proteinExistence type="predicted"/>
<dbReference type="PANTHER" id="PTHR10336">
    <property type="entry name" value="PHOSPHOINOSITIDE-SPECIFIC PHOSPHOLIPASE C FAMILY PROTEIN"/>
    <property type="match status" value="1"/>
</dbReference>
<dbReference type="InterPro" id="IPR053945">
    <property type="entry name" value="PLCB1-4-like_EFh"/>
</dbReference>
<sequence length="1238" mass="143388">MPKVWSLPRWVYVTQTRMSERCRNPEEPSREDEEREETLPLGEGKMTKHFQFNWRVPVPEALTKGSLFDRWVEEKDAFDLEQDCLFKVDEYGFFIYWKSEGRDGDVLELSQVSDIRAGGSPKDARLLAQLHGKHGGEVEERSLTICHGTDMVNVSYQHVTCPDVDTAKEWLEGLRKITHNIKANNVCPMTCLKKHWMRLGMTVDVNGKIPVRKVANTFASGKTEKLVFQTLKEVDLPSDKNDVIEPADFTFEKFYQLYHKLCPRNDIEELFKTINQGKGEHITVTQFVSFLNEKQRDPRLNEILHPFYDETRALQIIRTYEPSEELQKQSELPFSPHSRFFSFLDACHELLSKDGLIRYLMSDDNAPVFLDRLDIYMDMDQPLSHYYINSSHNTYLTGRQFGNWNPVDEVEGVRGNSVSVLSKQAGVHYEDPGSKPYSDKQEKRCFFFRCVELDCWDGKGEDEEPILTHGKAMCTDILFKDVIYAIRDCAFVTSEYPVILSFENHCCMKQQYKLAKYCDEIFGDLLLKDPLSENPLEFGVPLPAPAKLKKKILIKNKRLPPDVEKQELELFWKGQFSAEDVAEEKQDASAPIVPIVPEVKEGGEMPLEQLPLGTIYQGSTTLVHPWLSSMVNYCQAIKFQGFDFAEGLRFIRGAYSAETNITYQMSSFAETTGLGYLKNQAIEFVNYNKRQMSRIYPKGTRADSSNYLPQVRLPGAYPVPTYASEMWIDIFWNAGCQMVSLNFQTPDVAMQLNQGKFEYNGNCGYLLKPDFMRRADRLFDPFSESPVDGVIAAQCTVQVRSQQSNFYSMKQVIAGQFLSDKKVGTYVEVDMYGLPTDTIRKEFRTRLIPANGLNPVYNEDPFIFRKVVLPDLAVLRFGVYDENGKLLGQRILPLDGLQTGYRHISLRTEGNFPMSLPMLFCNIELEIYVPDGLEDLMDALSDPRFCWSAREKRAQQMKAMGIEESDINTKDLKLEELKLEPITLEVLRNEKVFVKLTKKQQKEVEVLRRRQLKERVTMQKSQCAAIDKLLRGFKENAMIEDPTVQTVVGEQVTQWTDLVSKQKKEELTMRKGHLKVQEELLRKLIETAHALQMKQLEEKQERDPCLHWEPLSNMSEEQKPFPSSFSPKVFFFRRENKEMKSRQARISMETAKEVANDKTLRNKAEKERRLREKNQNNTKKFIDERKMAAMKQDKEKEKLRKSHEQQLQEIIKEIQNATEVYNNAELEHQLAPKIEFFV</sequence>